<dbReference type="AlphaFoldDB" id="A0A5B7JP76"/>
<accession>A0A5B7JP76</accession>
<comment type="caution">
    <text evidence="1">The sequence shown here is derived from an EMBL/GenBank/DDBJ whole genome shotgun (WGS) entry which is preliminary data.</text>
</comment>
<evidence type="ECO:0000313" key="2">
    <source>
        <dbReference type="Proteomes" id="UP000324222"/>
    </source>
</evidence>
<gene>
    <name evidence="1" type="ORF">E2C01_090108</name>
</gene>
<evidence type="ECO:0000313" key="1">
    <source>
        <dbReference type="EMBL" id="MPC94917.1"/>
    </source>
</evidence>
<dbReference type="EMBL" id="VSRR010100281">
    <property type="protein sequence ID" value="MPC94917.1"/>
    <property type="molecule type" value="Genomic_DNA"/>
</dbReference>
<reference evidence="1 2" key="1">
    <citation type="submission" date="2019-05" db="EMBL/GenBank/DDBJ databases">
        <title>Another draft genome of Portunus trituberculatus and its Hox gene families provides insights of decapod evolution.</title>
        <authorList>
            <person name="Jeong J.-H."/>
            <person name="Song I."/>
            <person name="Kim S."/>
            <person name="Choi T."/>
            <person name="Kim D."/>
            <person name="Ryu S."/>
            <person name="Kim W."/>
        </authorList>
    </citation>
    <scope>NUCLEOTIDE SEQUENCE [LARGE SCALE GENOMIC DNA]</scope>
    <source>
        <tissue evidence="1">Muscle</tissue>
    </source>
</reference>
<organism evidence="1 2">
    <name type="scientific">Portunus trituberculatus</name>
    <name type="common">Swimming crab</name>
    <name type="synonym">Neptunus trituberculatus</name>
    <dbReference type="NCBI Taxonomy" id="210409"/>
    <lineage>
        <taxon>Eukaryota</taxon>
        <taxon>Metazoa</taxon>
        <taxon>Ecdysozoa</taxon>
        <taxon>Arthropoda</taxon>
        <taxon>Crustacea</taxon>
        <taxon>Multicrustacea</taxon>
        <taxon>Malacostraca</taxon>
        <taxon>Eumalacostraca</taxon>
        <taxon>Eucarida</taxon>
        <taxon>Decapoda</taxon>
        <taxon>Pleocyemata</taxon>
        <taxon>Brachyura</taxon>
        <taxon>Eubrachyura</taxon>
        <taxon>Portunoidea</taxon>
        <taxon>Portunidae</taxon>
        <taxon>Portuninae</taxon>
        <taxon>Portunus</taxon>
    </lineage>
</organism>
<dbReference type="Proteomes" id="UP000324222">
    <property type="component" value="Unassembled WGS sequence"/>
</dbReference>
<protein>
    <submittedName>
        <fullName evidence="1">Uncharacterized protein</fullName>
    </submittedName>
</protein>
<name>A0A5B7JP76_PORTR</name>
<sequence>MSRSSISCHIKAQGSRNWRPERRLILPNIPDATASSTPLTRSQLHYPRGAPVARPANCAANVPSQFAPRIYHYTTLPHF</sequence>
<keyword evidence="2" id="KW-1185">Reference proteome</keyword>
<proteinExistence type="predicted"/>